<reference evidence="2" key="2">
    <citation type="submission" date="2023-02" db="EMBL/GenBank/DDBJ databases">
        <authorList>
            <consortium name="DOE Joint Genome Institute"/>
            <person name="Mondo S.J."/>
            <person name="Chang Y."/>
            <person name="Wang Y."/>
            <person name="Ahrendt S."/>
            <person name="Andreopoulos W."/>
            <person name="Barry K."/>
            <person name="Beard J."/>
            <person name="Benny G.L."/>
            <person name="Blankenship S."/>
            <person name="Bonito G."/>
            <person name="Cuomo C."/>
            <person name="Desiro A."/>
            <person name="Gervers K.A."/>
            <person name="Hundley H."/>
            <person name="Kuo A."/>
            <person name="LaButti K."/>
            <person name="Lang B.F."/>
            <person name="Lipzen A."/>
            <person name="O'Donnell K."/>
            <person name="Pangilinan J."/>
            <person name="Reynolds N."/>
            <person name="Sandor L."/>
            <person name="Smith M.W."/>
            <person name="Tsang A."/>
            <person name="Grigoriev I.V."/>
            <person name="Stajich J.E."/>
            <person name="Spatafora J.W."/>
        </authorList>
    </citation>
    <scope>NUCLEOTIDE SEQUENCE</scope>
    <source>
        <strain evidence="2">RSA 2281</strain>
    </source>
</reference>
<dbReference type="AlphaFoldDB" id="A0AAD5JVQ2"/>
<sequence>SSMFFLIITTTIIVTQLIKLSLKTLCLIMKENLYHGKYHSNSNNLLIITPFTIMNLLPLPTIPVFIICNNSFIFFI</sequence>
<organism evidence="2 3">
    <name type="scientific">Phascolomyces articulosus</name>
    <dbReference type="NCBI Taxonomy" id="60185"/>
    <lineage>
        <taxon>Eukaryota</taxon>
        <taxon>Fungi</taxon>
        <taxon>Fungi incertae sedis</taxon>
        <taxon>Mucoromycota</taxon>
        <taxon>Mucoromycotina</taxon>
        <taxon>Mucoromycetes</taxon>
        <taxon>Mucorales</taxon>
        <taxon>Lichtheimiaceae</taxon>
        <taxon>Phascolomyces</taxon>
    </lineage>
</organism>
<feature type="non-terminal residue" evidence="2">
    <location>
        <position position="1"/>
    </location>
</feature>
<feature type="transmembrane region" description="Helical" evidence="1">
    <location>
        <begin position="47"/>
        <end position="68"/>
    </location>
</feature>
<protein>
    <submittedName>
        <fullName evidence="2">Uncharacterized protein</fullName>
    </submittedName>
</protein>
<evidence type="ECO:0000313" key="2">
    <source>
        <dbReference type="EMBL" id="KAI9256639.1"/>
    </source>
</evidence>
<dbReference type="Proteomes" id="UP001209540">
    <property type="component" value="Unassembled WGS sequence"/>
</dbReference>
<keyword evidence="1" id="KW-0812">Transmembrane</keyword>
<keyword evidence="1" id="KW-1133">Transmembrane helix</keyword>
<reference evidence="2" key="1">
    <citation type="journal article" date="2022" name="IScience">
        <title>Evolution of zygomycete secretomes and the origins of terrestrial fungal ecologies.</title>
        <authorList>
            <person name="Chang Y."/>
            <person name="Wang Y."/>
            <person name="Mondo S."/>
            <person name="Ahrendt S."/>
            <person name="Andreopoulos W."/>
            <person name="Barry K."/>
            <person name="Beard J."/>
            <person name="Benny G.L."/>
            <person name="Blankenship S."/>
            <person name="Bonito G."/>
            <person name="Cuomo C."/>
            <person name="Desiro A."/>
            <person name="Gervers K.A."/>
            <person name="Hundley H."/>
            <person name="Kuo A."/>
            <person name="LaButti K."/>
            <person name="Lang B.F."/>
            <person name="Lipzen A."/>
            <person name="O'Donnell K."/>
            <person name="Pangilinan J."/>
            <person name="Reynolds N."/>
            <person name="Sandor L."/>
            <person name="Smith M.E."/>
            <person name="Tsang A."/>
            <person name="Grigoriev I.V."/>
            <person name="Stajich J.E."/>
            <person name="Spatafora J.W."/>
        </authorList>
    </citation>
    <scope>NUCLEOTIDE SEQUENCE</scope>
    <source>
        <strain evidence="2">RSA 2281</strain>
    </source>
</reference>
<name>A0AAD5JVQ2_9FUNG</name>
<keyword evidence="1" id="KW-0472">Membrane</keyword>
<comment type="caution">
    <text evidence="2">The sequence shown here is derived from an EMBL/GenBank/DDBJ whole genome shotgun (WGS) entry which is preliminary data.</text>
</comment>
<keyword evidence="3" id="KW-1185">Reference proteome</keyword>
<accession>A0AAD5JVQ2</accession>
<dbReference type="EMBL" id="JAIXMP010000021">
    <property type="protein sequence ID" value="KAI9256639.1"/>
    <property type="molecule type" value="Genomic_DNA"/>
</dbReference>
<gene>
    <name evidence="2" type="ORF">BDA99DRAFT_516957</name>
</gene>
<evidence type="ECO:0000313" key="3">
    <source>
        <dbReference type="Proteomes" id="UP001209540"/>
    </source>
</evidence>
<proteinExistence type="predicted"/>
<evidence type="ECO:0000256" key="1">
    <source>
        <dbReference type="SAM" id="Phobius"/>
    </source>
</evidence>